<accession>A0A8A0RRS0</accession>
<sequence>MQRNNLLALLFQIKDSSIFLGCLYFVVFIILLPEFIIRGNVINGLQMVIIGAVSVLIVHLLLNWLYIATIAAPIVVAAVFFTTGWGIWLFAPLLLFALESLFKIITMLIGVNIDLTLLNEFLTRLGQFLIIISGGLWWIVKKAKEINYKALTAYILLVILFGTIIGVTSFTRLVGVLFVWFAIYSKVKGCDNISDLAILFKIAATAAVTFGVFGVEVAKIGTNIISSGMLSALKTNQQSADFNVLISLYKTIIGGLIVAGIWSPRIILKRLPFKEKLWNILTKMLNSRFVFIKTN</sequence>
<keyword evidence="1" id="KW-0812">Transmembrane</keyword>
<feature type="transmembrane region" description="Helical" evidence="1">
    <location>
        <begin position="196"/>
        <end position="222"/>
    </location>
</feature>
<dbReference type="RefSeq" id="WP_206707909.1">
    <property type="nucleotide sequence ID" value="NZ_CP059066.1"/>
</dbReference>
<dbReference type="AlphaFoldDB" id="A0A8A0RRS0"/>
<dbReference type="Proteomes" id="UP000662904">
    <property type="component" value="Chromosome"/>
</dbReference>
<feature type="transmembrane region" description="Helical" evidence="1">
    <location>
        <begin position="121"/>
        <end position="139"/>
    </location>
</feature>
<feature type="transmembrane region" description="Helical" evidence="1">
    <location>
        <begin position="151"/>
        <end position="184"/>
    </location>
</feature>
<keyword evidence="1" id="KW-0472">Membrane</keyword>
<feature type="transmembrane region" description="Helical" evidence="1">
    <location>
        <begin position="48"/>
        <end position="81"/>
    </location>
</feature>
<dbReference type="EMBL" id="CP059066">
    <property type="protein sequence ID" value="QSQ10602.1"/>
    <property type="molecule type" value="Genomic_DNA"/>
</dbReference>
<evidence type="ECO:0000256" key="1">
    <source>
        <dbReference type="SAM" id="Phobius"/>
    </source>
</evidence>
<evidence type="ECO:0000313" key="2">
    <source>
        <dbReference type="EMBL" id="QSQ10602.1"/>
    </source>
</evidence>
<evidence type="ECO:0000313" key="3">
    <source>
        <dbReference type="Proteomes" id="UP000662904"/>
    </source>
</evidence>
<organism evidence="2 3">
    <name type="scientific">Koleobacter methoxysyntrophicus</name>
    <dbReference type="NCBI Taxonomy" id="2751313"/>
    <lineage>
        <taxon>Bacteria</taxon>
        <taxon>Bacillati</taxon>
        <taxon>Bacillota</taxon>
        <taxon>Clostridia</taxon>
        <taxon>Koleobacterales</taxon>
        <taxon>Koleobacteraceae</taxon>
        <taxon>Koleobacter</taxon>
    </lineage>
</organism>
<name>A0A8A0RRS0_9FIRM</name>
<reference evidence="2" key="1">
    <citation type="submission" date="2020-07" db="EMBL/GenBank/DDBJ databases">
        <title>Koleobacter methoxysyntrophicus gen. nov., sp. nov., a novel anaerobic bacterium isolated from deep subsurface oil field and proposal of Koleobacterales ord. nov. in the phylum Firmicutes.</title>
        <authorList>
            <person name="Sakamoto S."/>
            <person name="Tamaki H."/>
        </authorList>
    </citation>
    <scope>NUCLEOTIDE SEQUENCE</scope>
    <source>
        <strain evidence="2">NRmbB1</strain>
    </source>
</reference>
<protein>
    <submittedName>
        <fullName evidence="2">Uncharacterized protein</fullName>
    </submittedName>
</protein>
<keyword evidence="1" id="KW-1133">Transmembrane helix</keyword>
<feature type="transmembrane region" description="Helical" evidence="1">
    <location>
        <begin position="16"/>
        <end position="36"/>
    </location>
</feature>
<gene>
    <name evidence="2" type="ORF">H0A61_03012</name>
</gene>
<dbReference type="KEGG" id="kme:H0A61_03012"/>
<proteinExistence type="predicted"/>
<keyword evidence="3" id="KW-1185">Reference proteome</keyword>
<feature type="transmembrane region" description="Helical" evidence="1">
    <location>
        <begin position="242"/>
        <end position="262"/>
    </location>
</feature>